<name>A8RLZ4_ENTBW</name>
<evidence type="ECO:0000313" key="2">
    <source>
        <dbReference type="EMBL" id="EDP17834.1"/>
    </source>
</evidence>
<dbReference type="PaxDb" id="411902-CLOBOL_01786"/>
<keyword evidence="1" id="KW-0812">Transmembrane</keyword>
<keyword evidence="1" id="KW-0472">Membrane</keyword>
<comment type="caution">
    <text evidence="2">The sequence shown here is derived from an EMBL/GenBank/DDBJ whole genome shotgun (WGS) entry which is preliminary data.</text>
</comment>
<dbReference type="HOGENOM" id="CLU_3214379_0_0_9"/>
<organism evidence="2 3">
    <name type="scientific">Enterocloster bolteae (strain ATCC BAA-613 / DSM 15670 / CCUG 46953 / JCM 12243 / WAL 16351)</name>
    <name type="common">Clostridium bolteae</name>
    <dbReference type="NCBI Taxonomy" id="411902"/>
    <lineage>
        <taxon>Bacteria</taxon>
        <taxon>Bacillati</taxon>
        <taxon>Bacillota</taxon>
        <taxon>Clostridia</taxon>
        <taxon>Lachnospirales</taxon>
        <taxon>Lachnospiraceae</taxon>
        <taxon>Enterocloster</taxon>
    </lineage>
</organism>
<gene>
    <name evidence="2" type="ORF">CLOBOL_01786</name>
</gene>
<accession>A8RLZ4</accession>
<feature type="transmembrane region" description="Helical" evidence="1">
    <location>
        <begin position="6"/>
        <end position="23"/>
    </location>
</feature>
<evidence type="ECO:0000313" key="3">
    <source>
        <dbReference type="Proteomes" id="UP000005396"/>
    </source>
</evidence>
<dbReference type="Proteomes" id="UP000005396">
    <property type="component" value="Unassembled WGS sequence"/>
</dbReference>
<reference evidence="2 3" key="2">
    <citation type="submission" date="2007-09" db="EMBL/GenBank/DDBJ databases">
        <title>Draft genome sequence of Clostridium bolteae (ATCC BAA-613).</title>
        <authorList>
            <person name="Sudarsanam P."/>
            <person name="Ley R."/>
            <person name="Guruge J."/>
            <person name="Turnbaugh P.J."/>
            <person name="Mahowald M."/>
            <person name="Liep D."/>
            <person name="Gordon J."/>
        </authorList>
    </citation>
    <scope>NUCLEOTIDE SEQUENCE [LARGE SCALE GENOMIC DNA]</scope>
    <source>
        <strain evidence="3">ATCC BAA-613 / DSM 15670 / CCUG 46953 / JCM 12243 / WAL 16351</strain>
    </source>
</reference>
<proteinExistence type="predicted"/>
<keyword evidence="1" id="KW-1133">Transmembrane helix</keyword>
<dbReference type="AlphaFoldDB" id="A8RLZ4"/>
<reference evidence="2 3" key="1">
    <citation type="submission" date="2007-08" db="EMBL/GenBank/DDBJ databases">
        <authorList>
            <person name="Fulton L."/>
            <person name="Clifton S."/>
            <person name="Fulton B."/>
            <person name="Xu J."/>
            <person name="Minx P."/>
            <person name="Pepin K.H."/>
            <person name="Johnson M."/>
            <person name="Thiruvilangam P."/>
            <person name="Bhonagiri V."/>
            <person name="Nash W.E."/>
            <person name="Mardis E.R."/>
            <person name="Wilson R.K."/>
        </authorList>
    </citation>
    <scope>NUCLEOTIDE SEQUENCE [LARGE SCALE GENOMIC DNA]</scope>
    <source>
        <strain evidence="3">ATCC BAA-613 / DSM 15670 / CCUG 46953 / JCM 12243 / WAL 16351</strain>
    </source>
</reference>
<dbReference type="EMBL" id="ABCC02000020">
    <property type="protein sequence ID" value="EDP17834.1"/>
    <property type="molecule type" value="Genomic_DNA"/>
</dbReference>
<sequence>MQSAYFHGLLTCPFSNFGLFYIIKKYNIHKALKKEESIHGKRAI</sequence>
<evidence type="ECO:0000256" key="1">
    <source>
        <dbReference type="SAM" id="Phobius"/>
    </source>
</evidence>
<protein>
    <submittedName>
        <fullName evidence="2">Uncharacterized protein</fullName>
    </submittedName>
</protein>